<accession>A0ABU3A0V5</accession>
<dbReference type="GO" id="GO:0016757">
    <property type="term" value="F:glycosyltransferase activity"/>
    <property type="evidence" value="ECO:0007669"/>
    <property type="project" value="UniProtKB-KW"/>
</dbReference>
<protein>
    <submittedName>
        <fullName evidence="3">Glycosyltransferase family 4 protein</fullName>
        <ecNumber evidence="3">2.4.-.-</ecNumber>
    </submittedName>
</protein>
<dbReference type="InterPro" id="IPR001296">
    <property type="entry name" value="Glyco_trans_1"/>
</dbReference>
<dbReference type="SUPFAM" id="SSF53756">
    <property type="entry name" value="UDP-Glycosyltransferase/glycogen phosphorylase"/>
    <property type="match status" value="1"/>
</dbReference>
<dbReference type="CDD" id="cd03801">
    <property type="entry name" value="GT4_PimA-like"/>
    <property type="match status" value="1"/>
</dbReference>
<keyword evidence="3" id="KW-0808">Transferase</keyword>
<evidence type="ECO:0000259" key="1">
    <source>
        <dbReference type="Pfam" id="PF00534"/>
    </source>
</evidence>
<feature type="domain" description="Glycosyltransferase subfamily 4-like N-terminal" evidence="2">
    <location>
        <begin position="12"/>
        <end position="156"/>
    </location>
</feature>
<dbReference type="EMBL" id="JAVRIF010000004">
    <property type="protein sequence ID" value="MDT0603806.1"/>
    <property type="molecule type" value="Genomic_DNA"/>
</dbReference>
<evidence type="ECO:0000313" key="4">
    <source>
        <dbReference type="Proteomes" id="UP001266357"/>
    </source>
</evidence>
<comment type="caution">
    <text evidence="3">The sequence shown here is derived from an EMBL/GenBank/DDBJ whole genome shotgun (WGS) entry which is preliminary data.</text>
</comment>
<feature type="domain" description="Glycosyl transferase family 1" evidence="1">
    <location>
        <begin position="166"/>
        <end position="320"/>
    </location>
</feature>
<organism evidence="3 4">
    <name type="scientific">Thalassotalea castellviae</name>
    <dbReference type="NCBI Taxonomy" id="3075612"/>
    <lineage>
        <taxon>Bacteria</taxon>
        <taxon>Pseudomonadati</taxon>
        <taxon>Pseudomonadota</taxon>
        <taxon>Gammaproteobacteria</taxon>
        <taxon>Alteromonadales</taxon>
        <taxon>Colwelliaceae</taxon>
        <taxon>Thalassotalea</taxon>
    </lineage>
</organism>
<proteinExistence type="predicted"/>
<dbReference type="Pfam" id="PF00534">
    <property type="entry name" value="Glycos_transf_1"/>
    <property type="match status" value="1"/>
</dbReference>
<dbReference type="EC" id="2.4.-.-" evidence="3"/>
<reference evidence="3 4" key="1">
    <citation type="submission" date="2023-09" db="EMBL/GenBank/DDBJ databases">
        <authorList>
            <person name="Rey-Velasco X."/>
        </authorList>
    </citation>
    <scope>NUCLEOTIDE SEQUENCE [LARGE SCALE GENOMIC DNA]</scope>
    <source>
        <strain evidence="3 4">W431</strain>
    </source>
</reference>
<dbReference type="InterPro" id="IPR028098">
    <property type="entry name" value="Glyco_trans_4-like_N"/>
</dbReference>
<dbReference type="Gene3D" id="3.40.50.2000">
    <property type="entry name" value="Glycogen Phosphorylase B"/>
    <property type="match status" value="2"/>
</dbReference>
<keyword evidence="4" id="KW-1185">Reference proteome</keyword>
<dbReference type="RefSeq" id="WP_311580734.1">
    <property type="nucleotide sequence ID" value="NZ_JAVRIF010000004.1"/>
</dbReference>
<dbReference type="Pfam" id="PF13439">
    <property type="entry name" value="Glyco_transf_4"/>
    <property type="match status" value="1"/>
</dbReference>
<keyword evidence="3" id="KW-0328">Glycosyltransferase</keyword>
<sequence length="342" mass="38430">MKIIHVVSSLNVGGAERFVIDLAAEQKKSQQFNIDILSMGAKGEPLEEEVRRFELGLLHSSSILALRKKLATADFVHVHSSYCLLRVLLATIFTTTKVIYTRHNERVHKTLKWRLVYLLAKLKLHKMIFVADKARTNYLETYRSFEKKSIIILNGVLPMTPVKTSNKKVRISHVGRFVPLKAQHLLIEAVALLPSDLQQKLCVSFFGTGELMEKNQLLAKRLIPDVEVNFRGFVTDRDEIYGHTDILAVTSETEGLSLAILEALASGTPTIASNVGGNPELIEDNVNGYLYSYADTQQLANCITLLLTNPATYQSFSINSLEKFKNGFSMQICADNYLRAYH</sequence>
<dbReference type="PANTHER" id="PTHR12526">
    <property type="entry name" value="GLYCOSYLTRANSFERASE"/>
    <property type="match status" value="1"/>
</dbReference>
<evidence type="ECO:0000313" key="3">
    <source>
        <dbReference type="EMBL" id="MDT0603806.1"/>
    </source>
</evidence>
<evidence type="ECO:0000259" key="2">
    <source>
        <dbReference type="Pfam" id="PF13439"/>
    </source>
</evidence>
<gene>
    <name evidence="3" type="ORF">RM573_09385</name>
</gene>
<dbReference type="Proteomes" id="UP001266357">
    <property type="component" value="Unassembled WGS sequence"/>
</dbReference>
<name>A0ABU3A0V5_9GAMM</name>